<sequence length="96" mass="11697">MNHKFIARICHSMKPIKFAKPKCKCVRRSSFRRHGNVFPFFEWKQLGRGETLKQWHLWRQIPFDTMLTWRPNNTENSPRALWAIRGNSPRTDFRLR</sequence>
<protein>
    <submittedName>
        <fullName evidence="1">Uncharacterized protein</fullName>
    </submittedName>
</protein>
<name>A0AAV4VU58_9ARAC</name>
<proteinExistence type="predicted"/>
<gene>
    <name evidence="1" type="ORF">CDAR_100781</name>
</gene>
<dbReference type="AlphaFoldDB" id="A0AAV4VU58"/>
<dbReference type="EMBL" id="BPLQ01013680">
    <property type="protein sequence ID" value="GIY74001.1"/>
    <property type="molecule type" value="Genomic_DNA"/>
</dbReference>
<comment type="caution">
    <text evidence="1">The sequence shown here is derived from an EMBL/GenBank/DDBJ whole genome shotgun (WGS) entry which is preliminary data.</text>
</comment>
<dbReference type="Proteomes" id="UP001054837">
    <property type="component" value="Unassembled WGS sequence"/>
</dbReference>
<evidence type="ECO:0000313" key="2">
    <source>
        <dbReference type="Proteomes" id="UP001054837"/>
    </source>
</evidence>
<evidence type="ECO:0000313" key="1">
    <source>
        <dbReference type="EMBL" id="GIY74001.1"/>
    </source>
</evidence>
<reference evidence="1 2" key="1">
    <citation type="submission" date="2021-06" db="EMBL/GenBank/DDBJ databases">
        <title>Caerostris darwini draft genome.</title>
        <authorList>
            <person name="Kono N."/>
            <person name="Arakawa K."/>
        </authorList>
    </citation>
    <scope>NUCLEOTIDE SEQUENCE [LARGE SCALE GENOMIC DNA]</scope>
</reference>
<accession>A0AAV4VU58</accession>
<organism evidence="1 2">
    <name type="scientific">Caerostris darwini</name>
    <dbReference type="NCBI Taxonomy" id="1538125"/>
    <lineage>
        <taxon>Eukaryota</taxon>
        <taxon>Metazoa</taxon>
        <taxon>Ecdysozoa</taxon>
        <taxon>Arthropoda</taxon>
        <taxon>Chelicerata</taxon>
        <taxon>Arachnida</taxon>
        <taxon>Araneae</taxon>
        <taxon>Araneomorphae</taxon>
        <taxon>Entelegynae</taxon>
        <taxon>Araneoidea</taxon>
        <taxon>Araneidae</taxon>
        <taxon>Caerostris</taxon>
    </lineage>
</organism>
<keyword evidence="2" id="KW-1185">Reference proteome</keyword>